<dbReference type="InterPro" id="IPR011006">
    <property type="entry name" value="CheY-like_superfamily"/>
</dbReference>
<feature type="modified residue" description="4-aspartylphosphate" evidence="6">
    <location>
        <position position="52"/>
    </location>
</feature>
<evidence type="ECO:0000256" key="2">
    <source>
        <dbReference type="ARBA" id="ARBA00023012"/>
    </source>
</evidence>
<dbReference type="EMBL" id="WJIE01000007">
    <property type="protein sequence ID" value="MRG95037.1"/>
    <property type="molecule type" value="Genomic_DNA"/>
</dbReference>
<reference evidence="8 9" key="1">
    <citation type="submission" date="2019-10" db="EMBL/GenBank/DDBJ databases">
        <title>A soil myxobacterium in the family Polyangiaceae.</title>
        <authorList>
            <person name="Li Y."/>
            <person name="Wang J."/>
        </authorList>
    </citation>
    <scope>NUCLEOTIDE SEQUENCE [LARGE SCALE GENOMIC DNA]</scope>
    <source>
        <strain evidence="8 9">DSM 14734</strain>
    </source>
</reference>
<keyword evidence="1 6" id="KW-0597">Phosphoprotein</keyword>
<sequence length="124" mass="13951">MHDILIVEDNDMNSEMLSRRLTRRGFSVRIAVDGLSGLRSVDEVLPDLILMDMTLPDIDGLEVTRRLKADARTRGVPIIVLTARAMPEDRARAFEAGADDYDVKPVDMDRLLEKMRAQLGRKAS</sequence>
<evidence type="ECO:0000256" key="1">
    <source>
        <dbReference type="ARBA" id="ARBA00022553"/>
    </source>
</evidence>
<dbReference type="Proteomes" id="UP000440224">
    <property type="component" value="Unassembled WGS sequence"/>
</dbReference>
<keyword evidence="9" id="KW-1185">Reference proteome</keyword>
<accession>A0A6N7PTY9</accession>
<proteinExistence type="predicted"/>
<dbReference type="InterPro" id="IPR001789">
    <property type="entry name" value="Sig_transdc_resp-reg_receiver"/>
</dbReference>
<dbReference type="RefSeq" id="WP_153821868.1">
    <property type="nucleotide sequence ID" value="NZ_WJIE01000007.1"/>
</dbReference>
<evidence type="ECO:0000259" key="7">
    <source>
        <dbReference type="PROSITE" id="PS50110"/>
    </source>
</evidence>
<dbReference type="Gene3D" id="3.40.50.2300">
    <property type="match status" value="1"/>
</dbReference>
<evidence type="ECO:0000256" key="6">
    <source>
        <dbReference type="PROSITE-ProRule" id="PRU00169"/>
    </source>
</evidence>
<dbReference type="Pfam" id="PF00072">
    <property type="entry name" value="Response_reg"/>
    <property type="match status" value="1"/>
</dbReference>
<name>A0A6N7PTY9_9BACT</name>
<dbReference type="PROSITE" id="PS50110">
    <property type="entry name" value="RESPONSE_REGULATORY"/>
    <property type="match status" value="1"/>
</dbReference>
<feature type="domain" description="Response regulatory" evidence="7">
    <location>
        <begin position="3"/>
        <end position="119"/>
    </location>
</feature>
<dbReference type="PANTHER" id="PTHR48111">
    <property type="entry name" value="REGULATOR OF RPOS"/>
    <property type="match status" value="1"/>
</dbReference>
<dbReference type="OrthoDB" id="9790791at2"/>
<evidence type="ECO:0000256" key="3">
    <source>
        <dbReference type="ARBA" id="ARBA00023015"/>
    </source>
</evidence>
<dbReference type="GO" id="GO:0000156">
    <property type="term" value="F:phosphorelay response regulator activity"/>
    <property type="evidence" value="ECO:0007669"/>
    <property type="project" value="TreeGrafter"/>
</dbReference>
<protein>
    <submittedName>
        <fullName evidence="8">Response regulator</fullName>
    </submittedName>
</protein>
<evidence type="ECO:0000313" key="8">
    <source>
        <dbReference type="EMBL" id="MRG95037.1"/>
    </source>
</evidence>
<keyword evidence="5" id="KW-0804">Transcription</keyword>
<keyword evidence="2" id="KW-0902">Two-component regulatory system</keyword>
<evidence type="ECO:0000256" key="5">
    <source>
        <dbReference type="ARBA" id="ARBA00023163"/>
    </source>
</evidence>
<dbReference type="GO" id="GO:0032993">
    <property type="term" value="C:protein-DNA complex"/>
    <property type="evidence" value="ECO:0007669"/>
    <property type="project" value="TreeGrafter"/>
</dbReference>
<keyword evidence="3" id="KW-0805">Transcription regulation</keyword>
<dbReference type="GO" id="GO:0006355">
    <property type="term" value="P:regulation of DNA-templated transcription"/>
    <property type="evidence" value="ECO:0007669"/>
    <property type="project" value="TreeGrafter"/>
</dbReference>
<keyword evidence="4" id="KW-0238">DNA-binding</keyword>
<dbReference type="InterPro" id="IPR039420">
    <property type="entry name" value="WalR-like"/>
</dbReference>
<dbReference type="GO" id="GO:0005829">
    <property type="term" value="C:cytosol"/>
    <property type="evidence" value="ECO:0007669"/>
    <property type="project" value="TreeGrafter"/>
</dbReference>
<dbReference type="SUPFAM" id="SSF52172">
    <property type="entry name" value="CheY-like"/>
    <property type="match status" value="1"/>
</dbReference>
<evidence type="ECO:0000256" key="4">
    <source>
        <dbReference type="ARBA" id="ARBA00023125"/>
    </source>
</evidence>
<dbReference type="GO" id="GO:0000976">
    <property type="term" value="F:transcription cis-regulatory region binding"/>
    <property type="evidence" value="ECO:0007669"/>
    <property type="project" value="TreeGrafter"/>
</dbReference>
<gene>
    <name evidence="8" type="ORF">GF068_24405</name>
</gene>
<organism evidence="8 9">
    <name type="scientific">Polyangium spumosum</name>
    <dbReference type="NCBI Taxonomy" id="889282"/>
    <lineage>
        <taxon>Bacteria</taxon>
        <taxon>Pseudomonadati</taxon>
        <taxon>Myxococcota</taxon>
        <taxon>Polyangia</taxon>
        <taxon>Polyangiales</taxon>
        <taxon>Polyangiaceae</taxon>
        <taxon>Polyangium</taxon>
    </lineage>
</organism>
<comment type="caution">
    <text evidence="8">The sequence shown here is derived from an EMBL/GenBank/DDBJ whole genome shotgun (WGS) entry which is preliminary data.</text>
</comment>
<dbReference type="PANTHER" id="PTHR48111:SF1">
    <property type="entry name" value="TWO-COMPONENT RESPONSE REGULATOR ORR33"/>
    <property type="match status" value="1"/>
</dbReference>
<dbReference type="AlphaFoldDB" id="A0A6N7PTY9"/>
<evidence type="ECO:0000313" key="9">
    <source>
        <dbReference type="Proteomes" id="UP000440224"/>
    </source>
</evidence>
<dbReference type="SMART" id="SM00448">
    <property type="entry name" value="REC"/>
    <property type="match status" value="1"/>
</dbReference>